<sequence>MPIYRFMVTPCKWTLGLCKDVIPDHGSRMFRRCRRKLWHPLRPYTGSVPSSPDSKLKNSEMSTQSERPLHTPVMVNEVLQFLDIKPGQVVLDLTFGAGGHSKAILQSIPDVMVVVADRDPTAFQMAQRLAEEYPGQVKPVLGRFSELNNLLPTLGVDPGGVDAALLDAGCSSMQMDSAERGFSLSKDGPLDMRMDRDRYPDMPCAADVVNALDQQALASVLAAYGEERHTRKIAAAIAQARSVYPIGRTLQLASIVAGAFPDSALYARRDRLQRPSHVATKTFQALRIFVNNELNELHAGLHVAQTLLRPKGRLCVLTFHSLEDRLTKRFLRGEDLAAPPRRSIRQRAKAQHGLEREEHKEEEEEEEEGENEDGERGRESAHWVSLKKVIKPCEEEVQENPRARSAKLRTAVRR</sequence>
<evidence type="ECO:0000256" key="14">
    <source>
        <dbReference type="SAM" id="MobiDB-lite"/>
    </source>
</evidence>
<keyword evidence="3" id="KW-0597">Phosphoprotein</keyword>
<evidence type="ECO:0000256" key="10">
    <source>
        <dbReference type="ARBA" id="ARBA00056391"/>
    </source>
</evidence>
<evidence type="ECO:0000256" key="9">
    <source>
        <dbReference type="ARBA" id="ARBA00052418"/>
    </source>
</evidence>
<evidence type="ECO:0000256" key="13">
    <source>
        <dbReference type="ARBA" id="ARBA00081509"/>
    </source>
</evidence>
<dbReference type="InterPro" id="IPR029063">
    <property type="entry name" value="SAM-dependent_MTases_sf"/>
</dbReference>
<dbReference type="SUPFAM" id="SSF81799">
    <property type="entry name" value="Putative methyltransferase TM0872, insert domain"/>
    <property type="match status" value="1"/>
</dbReference>
<keyword evidence="16" id="KW-1185">Reference proteome</keyword>
<evidence type="ECO:0000256" key="12">
    <source>
        <dbReference type="ARBA" id="ARBA00080961"/>
    </source>
</evidence>
<dbReference type="AlphaFoldDB" id="A0AAN9DQ04"/>
<feature type="region of interest" description="Disordered" evidence="14">
    <location>
        <begin position="341"/>
        <end position="414"/>
    </location>
</feature>
<evidence type="ECO:0000256" key="1">
    <source>
        <dbReference type="ARBA" id="ARBA00004305"/>
    </source>
</evidence>
<keyword evidence="8" id="KW-0496">Mitochondrion</keyword>
<evidence type="ECO:0000256" key="4">
    <source>
        <dbReference type="ARBA" id="ARBA00022603"/>
    </source>
</evidence>
<name>A0AAN9DQ04_9TELE</name>
<dbReference type="SUPFAM" id="SSF53335">
    <property type="entry name" value="S-adenosyl-L-methionine-dependent methyltransferases"/>
    <property type="match status" value="1"/>
</dbReference>
<dbReference type="GO" id="GO:0071424">
    <property type="term" value="F:rRNA (cytosine-N4-)-methyltransferase activity"/>
    <property type="evidence" value="ECO:0007669"/>
    <property type="project" value="TreeGrafter"/>
</dbReference>
<dbReference type="Pfam" id="PF01795">
    <property type="entry name" value="Methyltransf_5"/>
    <property type="match status" value="1"/>
</dbReference>
<comment type="function">
    <text evidence="10">N4-methylcytidine (m4C) methyltransferase responsible for the methylation of position C839 in mitochondrial 12S rRNA. Involved in the stabilization of 12S rRNA folding, therefore facilitating the assembly of the mitochondrial small ribosomal subunits.</text>
</comment>
<comment type="similarity">
    <text evidence="2">Belongs to the methyltransferase superfamily. RsmH family.</text>
</comment>
<keyword evidence="7" id="KW-0809">Transit peptide</keyword>
<dbReference type="GO" id="GO:0005759">
    <property type="term" value="C:mitochondrial matrix"/>
    <property type="evidence" value="ECO:0007669"/>
    <property type="project" value="UniProtKB-SubCell"/>
</dbReference>
<evidence type="ECO:0000256" key="3">
    <source>
        <dbReference type="ARBA" id="ARBA00022553"/>
    </source>
</evidence>
<dbReference type="HAMAP" id="MF_01007">
    <property type="entry name" value="16SrRNA_methyltr_H"/>
    <property type="match status" value="1"/>
</dbReference>
<dbReference type="Gene3D" id="1.10.150.170">
    <property type="entry name" value="Putative methyltransferase TM0872, insert domain"/>
    <property type="match status" value="1"/>
</dbReference>
<comment type="subcellular location">
    <subcellularLocation>
        <location evidence="1">Mitochondrion matrix</location>
    </subcellularLocation>
</comment>
<dbReference type="NCBIfam" id="TIGR00006">
    <property type="entry name" value="16S rRNA (cytosine(1402)-N(4))-methyltransferase RsmH"/>
    <property type="match status" value="1"/>
</dbReference>
<feature type="compositionally biased region" description="Acidic residues" evidence="14">
    <location>
        <begin position="360"/>
        <end position="373"/>
    </location>
</feature>
<dbReference type="Gene3D" id="3.40.50.150">
    <property type="entry name" value="Vaccinia Virus protein VP39"/>
    <property type="match status" value="1"/>
</dbReference>
<protein>
    <recommendedName>
        <fullName evidence="11">12S rRNA N(4)-cytidine methyltransferase METTL15</fullName>
    </recommendedName>
    <alternativeName>
        <fullName evidence="12">Methyltransferase 5 domain-containing protein 1</fullName>
    </alternativeName>
    <alternativeName>
        <fullName evidence="13">Methyltransferase-like protein 15</fullName>
    </alternativeName>
</protein>
<evidence type="ECO:0000256" key="5">
    <source>
        <dbReference type="ARBA" id="ARBA00022679"/>
    </source>
</evidence>
<dbReference type="GO" id="GO:0070475">
    <property type="term" value="P:rRNA base methylation"/>
    <property type="evidence" value="ECO:0007669"/>
    <property type="project" value="TreeGrafter"/>
</dbReference>
<reference evidence="15 16" key="1">
    <citation type="submission" date="2024-02" db="EMBL/GenBank/DDBJ databases">
        <title>Chromosome-level genome assembly of the Eurasian Minnow (Phoxinus phoxinus).</title>
        <authorList>
            <person name="Oriowo T.O."/>
            <person name="Martin S."/>
            <person name="Stange M."/>
            <person name="Chrysostomakis Y."/>
            <person name="Brown T."/>
            <person name="Winkler S."/>
            <person name="Kukowka S."/>
            <person name="Myers E.W."/>
            <person name="Bohne A."/>
        </authorList>
    </citation>
    <scope>NUCLEOTIDE SEQUENCE [LARGE SCALE GENOMIC DNA]</scope>
    <source>
        <strain evidence="15">ZFMK-TIS-60720</strain>
        <tissue evidence="15">Whole Organism</tissue>
    </source>
</reference>
<gene>
    <name evidence="15" type="ORF">R3I93_000636</name>
</gene>
<evidence type="ECO:0000256" key="8">
    <source>
        <dbReference type="ARBA" id="ARBA00023128"/>
    </source>
</evidence>
<feature type="compositionally biased region" description="Polar residues" evidence="14">
    <location>
        <begin position="47"/>
        <end position="66"/>
    </location>
</feature>
<feature type="compositionally biased region" description="Basic residues" evidence="14">
    <location>
        <begin position="404"/>
        <end position="414"/>
    </location>
</feature>
<keyword evidence="6" id="KW-0949">S-adenosyl-L-methionine</keyword>
<evidence type="ECO:0000256" key="7">
    <source>
        <dbReference type="ARBA" id="ARBA00022946"/>
    </source>
</evidence>
<evidence type="ECO:0000313" key="16">
    <source>
        <dbReference type="Proteomes" id="UP001364617"/>
    </source>
</evidence>
<evidence type="ECO:0000256" key="11">
    <source>
        <dbReference type="ARBA" id="ARBA00073136"/>
    </source>
</evidence>
<evidence type="ECO:0000256" key="2">
    <source>
        <dbReference type="ARBA" id="ARBA00010396"/>
    </source>
</evidence>
<dbReference type="InterPro" id="IPR002903">
    <property type="entry name" value="RsmH"/>
</dbReference>
<evidence type="ECO:0000256" key="6">
    <source>
        <dbReference type="ARBA" id="ARBA00022691"/>
    </source>
</evidence>
<dbReference type="Proteomes" id="UP001364617">
    <property type="component" value="Unassembled WGS sequence"/>
</dbReference>
<keyword evidence="4" id="KW-0489">Methyltransferase</keyword>
<dbReference type="PANTHER" id="PTHR11265:SF0">
    <property type="entry name" value="12S RRNA N4-METHYLCYTIDINE METHYLTRANSFERASE"/>
    <property type="match status" value="1"/>
</dbReference>
<accession>A0AAN9DQ04</accession>
<feature type="region of interest" description="Disordered" evidence="14">
    <location>
        <begin position="44"/>
        <end position="66"/>
    </location>
</feature>
<dbReference type="PANTHER" id="PTHR11265">
    <property type="entry name" value="S-ADENOSYL-METHYLTRANSFERASE MRAW"/>
    <property type="match status" value="1"/>
</dbReference>
<dbReference type="InterPro" id="IPR023397">
    <property type="entry name" value="SAM-dep_MeTrfase_MraW_recog"/>
</dbReference>
<comment type="catalytic activity">
    <reaction evidence="9">
        <text>cytidine(839) in 12S rRNA + S-adenosyl-L-methionine = N(4)-methylcytidine(839) in 12S rRNA + S-adenosyl-L-homocysteine + H(+)</text>
        <dbReference type="Rhea" id="RHEA:62524"/>
        <dbReference type="Rhea" id="RHEA-COMP:16109"/>
        <dbReference type="Rhea" id="RHEA-COMP:16110"/>
        <dbReference type="ChEBI" id="CHEBI:15378"/>
        <dbReference type="ChEBI" id="CHEBI:57856"/>
        <dbReference type="ChEBI" id="CHEBI:59789"/>
        <dbReference type="ChEBI" id="CHEBI:74506"/>
        <dbReference type="ChEBI" id="CHEBI:82748"/>
    </reaction>
    <physiologicalReaction direction="left-to-right" evidence="9">
        <dbReference type="Rhea" id="RHEA:62525"/>
    </physiologicalReaction>
</comment>
<keyword evidence="5" id="KW-0808">Transferase</keyword>
<organism evidence="15 16">
    <name type="scientific">Phoxinus phoxinus</name>
    <name type="common">Eurasian minnow</name>
    <dbReference type="NCBI Taxonomy" id="58324"/>
    <lineage>
        <taxon>Eukaryota</taxon>
        <taxon>Metazoa</taxon>
        <taxon>Chordata</taxon>
        <taxon>Craniata</taxon>
        <taxon>Vertebrata</taxon>
        <taxon>Euteleostomi</taxon>
        <taxon>Actinopterygii</taxon>
        <taxon>Neopterygii</taxon>
        <taxon>Teleostei</taxon>
        <taxon>Ostariophysi</taxon>
        <taxon>Cypriniformes</taxon>
        <taxon>Leuciscidae</taxon>
        <taxon>Phoxininae</taxon>
        <taxon>Phoxinus</taxon>
    </lineage>
</organism>
<comment type="caution">
    <text evidence="15">The sequence shown here is derived from an EMBL/GenBank/DDBJ whole genome shotgun (WGS) entry which is preliminary data.</text>
</comment>
<evidence type="ECO:0000313" key="15">
    <source>
        <dbReference type="EMBL" id="KAK7176458.1"/>
    </source>
</evidence>
<proteinExistence type="inferred from homology"/>
<dbReference type="EMBL" id="JAYKXH010000001">
    <property type="protein sequence ID" value="KAK7176458.1"/>
    <property type="molecule type" value="Genomic_DNA"/>
</dbReference>
<feature type="compositionally biased region" description="Basic and acidic residues" evidence="14">
    <location>
        <begin position="391"/>
        <end position="402"/>
    </location>
</feature>
<dbReference type="FunFam" id="1.10.150.170:FF:000002">
    <property type="entry name" value="Probable methyltransferase-like protein 15"/>
    <property type="match status" value="1"/>
</dbReference>